<feature type="non-terminal residue" evidence="2">
    <location>
        <position position="1"/>
    </location>
</feature>
<evidence type="ECO:0000256" key="1">
    <source>
        <dbReference type="SAM" id="Phobius"/>
    </source>
</evidence>
<evidence type="ECO:0000313" key="3">
    <source>
        <dbReference type="Proteomes" id="UP000789901"/>
    </source>
</evidence>
<reference evidence="2 3" key="1">
    <citation type="submission" date="2021-06" db="EMBL/GenBank/DDBJ databases">
        <authorList>
            <person name="Kallberg Y."/>
            <person name="Tangrot J."/>
            <person name="Rosling A."/>
        </authorList>
    </citation>
    <scope>NUCLEOTIDE SEQUENCE [LARGE SCALE GENOMIC DNA]</scope>
    <source>
        <strain evidence="2 3">120-4 pot B 10/14</strain>
    </source>
</reference>
<keyword evidence="1" id="KW-1133">Transmembrane helix</keyword>
<keyword evidence="1" id="KW-0812">Transmembrane</keyword>
<keyword evidence="3" id="KW-1185">Reference proteome</keyword>
<keyword evidence="1" id="KW-0472">Membrane</keyword>
<dbReference type="EMBL" id="CAJVQB010054619">
    <property type="protein sequence ID" value="CAG8836907.1"/>
    <property type="molecule type" value="Genomic_DNA"/>
</dbReference>
<name>A0ABN7WNQ4_GIGMA</name>
<dbReference type="PANTHER" id="PTHR34862">
    <property type="entry name" value="SPARK DOMAIN-CONTAINING PROTEIN"/>
    <property type="match status" value="1"/>
</dbReference>
<dbReference type="PANTHER" id="PTHR34862:SF1">
    <property type="entry name" value="SPARK DOMAIN-CONTAINING PROTEIN"/>
    <property type="match status" value="1"/>
</dbReference>
<protein>
    <submittedName>
        <fullName evidence="2">10739_t:CDS:1</fullName>
    </submittedName>
</protein>
<proteinExistence type="predicted"/>
<sequence length="249" mass="27089">VAFNCVFAQTLSLTCQQEQAKLNSSSDLNNCASFVKLMPLHGATMQNSAQIYDSYCSAPKCNDNTTTTDANELKTQCQQELAAKEPFTTYLKTVLVFNSPLKDSLCFKNTSGGYCGLDVTTAATLNYILGLNSTQPTNLNCNDCNKAILNTFMNYIKHPESQADLLIDQSSFQPLITSKCGSSFLDGNVPNTSQSSQPDSSYKNRIFIGIGIGAGVIILIGISSVGFLLYKRRRQYLSYIPTPGSLTNT</sequence>
<feature type="non-terminal residue" evidence="2">
    <location>
        <position position="249"/>
    </location>
</feature>
<evidence type="ECO:0000313" key="2">
    <source>
        <dbReference type="EMBL" id="CAG8836907.1"/>
    </source>
</evidence>
<accession>A0ABN7WNQ4</accession>
<organism evidence="2 3">
    <name type="scientific">Gigaspora margarita</name>
    <dbReference type="NCBI Taxonomy" id="4874"/>
    <lineage>
        <taxon>Eukaryota</taxon>
        <taxon>Fungi</taxon>
        <taxon>Fungi incertae sedis</taxon>
        <taxon>Mucoromycota</taxon>
        <taxon>Glomeromycotina</taxon>
        <taxon>Glomeromycetes</taxon>
        <taxon>Diversisporales</taxon>
        <taxon>Gigasporaceae</taxon>
        <taxon>Gigaspora</taxon>
    </lineage>
</organism>
<comment type="caution">
    <text evidence="2">The sequence shown here is derived from an EMBL/GenBank/DDBJ whole genome shotgun (WGS) entry which is preliminary data.</text>
</comment>
<gene>
    <name evidence="2" type="ORF">GMARGA_LOCUS33264</name>
</gene>
<dbReference type="Proteomes" id="UP000789901">
    <property type="component" value="Unassembled WGS sequence"/>
</dbReference>
<feature type="transmembrane region" description="Helical" evidence="1">
    <location>
        <begin position="206"/>
        <end position="230"/>
    </location>
</feature>